<protein>
    <submittedName>
        <fullName evidence="3">HD-GYP domain-containing protein</fullName>
    </submittedName>
</protein>
<evidence type="ECO:0000313" key="3">
    <source>
        <dbReference type="EMBL" id="MBY4636977.1"/>
    </source>
</evidence>
<proteinExistence type="predicted"/>
<dbReference type="InterPro" id="IPR003607">
    <property type="entry name" value="HD/PDEase_dom"/>
</dbReference>
<feature type="region of interest" description="Disordered" evidence="1">
    <location>
        <begin position="64"/>
        <end position="114"/>
    </location>
</feature>
<evidence type="ECO:0000259" key="2">
    <source>
        <dbReference type="PROSITE" id="PS51832"/>
    </source>
</evidence>
<dbReference type="InterPro" id="IPR037522">
    <property type="entry name" value="HD_GYP_dom"/>
</dbReference>
<dbReference type="PANTHER" id="PTHR43155">
    <property type="entry name" value="CYCLIC DI-GMP PHOSPHODIESTERASE PA4108-RELATED"/>
    <property type="match status" value="1"/>
</dbReference>
<dbReference type="RefSeq" id="WP_201925036.1">
    <property type="nucleotide sequence ID" value="NZ_JAERPO010000001.1"/>
</dbReference>
<gene>
    <name evidence="3" type="ORF">K5P26_07480</name>
</gene>
<sequence length="422" mass="47094">MLLRIKPEDVEIGMYIHAFEGRWIDHPFWRNRFLVETPEQLALVRGAEVPHLFVDRARSRRATMANAAHGAGRSKYRASDEKDGPVSSGLPPADPLPTPDRIKPQKRSSYARERRRAAALVDKSKHAVFDMFEEARLGRAVEVAPLVPLAQSIGQSIERDSKALINLVRLKEKDEYTYLHSVAVCALMMNFARQLDLGESEVRDLGVAGLLHDLGKIAIADAILMKPGALERHERTVVENHPMAGFDLLAASADIPEAALDVCRHHHEKVDGTGYPDRLRGDQLSLYARMGAICDVYDAVTSNRPYKQAWTPCEALTAMQSWEGHFDRQLLERFADSLGIFPVGTLVRLSTGLLGIVIGSDGECAEDVVVRAFFDCDALDEFPPFDQSIAPSAEHPRIVGRDSPTFWRFDNWDATRHRILGS</sequence>
<dbReference type="SUPFAM" id="SSF109604">
    <property type="entry name" value="HD-domain/PDEase-like"/>
    <property type="match status" value="1"/>
</dbReference>
<dbReference type="EMBL" id="JAILXK010000001">
    <property type="protein sequence ID" value="MBY4636977.1"/>
    <property type="molecule type" value="Genomic_DNA"/>
</dbReference>
<evidence type="ECO:0000313" key="4">
    <source>
        <dbReference type="Proteomes" id="UP001166571"/>
    </source>
</evidence>
<organism evidence="3 4">
    <name type="scientific">Sphingopyxis jiangsuensis</name>
    <dbReference type="NCBI Taxonomy" id="2871171"/>
    <lineage>
        <taxon>Bacteria</taxon>
        <taxon>Pseudomonadati</taxon>
        <taxon>Pseudomonadota</taxon>
        <taxon>Alphaproteobacteria</taxon>
        <taxon>Sphingomonadales</taxon>
        <taxon>Sphingomonadaceae</taxon>
        <taxon>Sphingopyxis</taxon>
    </lineage>
</organism>
<dbReference type="InterPro" id="IPR021812">
    <property type="entry name" value="DUF3391"/>
</dbReference>
<feature type="domain" description="HD-GYP" evidence="2">
    <location>
        <begin position="153"/>
        <end position="350"/>
    </location>
</feature>
<dbReference type="PROSITE" id="PS51832">
    <property type="entry name" value="HD_GYP"/>
    <property type="match status" value="1"/>
</dbReference>
<dbReference type="Pfam" id="PF13487">
    <property type="entry name" value="HD_5"/>
    <property type="match status" value="1"/>
</dbReference>
<dbReference type="SMART" id="SM00471">
    <property type="entry name" value="HDc"/>
    <property type="match status" value="1"/>
</dbReference>
<keyword evidence="4" id="KW-1185">Reference proteome</keyword>
<evidence type="ECO:0000256" key="1">
    <source>
        <dbReference type="SAM" id="MobiDB-lite"/>
    </source>
</evidence>
<dbReference type="Pfam" id="PF11871">
    <property type="entry name" value="DUF3391"/>
    <property type="match status" value="1"/>
</dbReference>
<accession>A0ABS7MDX8</accession>
<comment type="caution">
    <text evidence="3">The sequence shown here is derived from an EMBL/GenBank/DDBJ whole genome shotgun (WGS) entry which is preliminary data.</text>
</comment>
<reference evidence="3" key="1">
    <citation type="submission" date="2021-08" db="EMBL/GenBank/DDBJ databases">
        <title>Sphingopyxis panaciterrulae sp. nov., isolated from the surface water of the Yellow Sea.</title>
        <authorList>
            <person name="Gao Z."/>
            <person name="Zhang D."/>
            <person name="Zhang A."/>
        </authorList>
    </citation>
    <scope>NUCLEOTIDE SEQUENCE</scope>
    <source>
        <strain evidence="3">XHP0097</strain>
    </source>
</reference>
<dbReference type="PANTHER" id="PTHR43155:SF2">
    <property type="entry name" value="CYCLIC DI-GMP PHOSPHODIESTERASE PA4108"/>
    <property type="match status" value="1"/>
</dbReference>
<name>A0ABS7MDX8_9SPHN</name>
<dbReference type="Proteomes" id="UP001166571">
    <property type="component" value="Unassembled WGS sequence"/>
</dbReference>
<dbReference type="CDD" id="cd00077">
    <property type="entry name" value="HDc"/>
    <property type="match status" value="1"/>
</dbReference>
<dbReference type="Gene3D" id="1.10.3210.10">
    <property type="entry name" value="Hypothetical protein af1432"/>
    <property type="match status" value="1"/>
</dbReference>